<evidence type="ECO:0000256" key="1">
    <source>
        <dbReference type="ARBA" id="ARBA00008007"/>
    </source>
</evidence>
<evidence type="ECO:0000313" key="3">
    <source>
        <dbReference type="EMBL" id="TCC96200.1"/>
    </source>
</evidence>
<dbReference type="Gene3D" id="3.40.50.2020">
    <property type="match status" value="1"/>
</dbReference>
<dbReference type="InterPro" id="IPR029057">
    <property type="entry name" value="PRTase-like"/>
</dbReference>
<dbReference type="InterPro" id="IPR000836">
    <property type="entry name" value="PRTase_dom"/>
</dbReference>
<dbReference type="Pfam" id="PF00156">
    <property type="entry name" value="Pribosyltran"/>
    <property type="match status" value="1"/>
</dbReference>
<comment type="similarity">
    <text evidence="1">Belongs to the ComF/GntX family.</text>
</comment>
<protein>
    <submittedName>
        <fullName evidence="3">ComF family protein</fullName>
    </submittedName>
</protein>
<dbReference type="SUPFAM" id="SSF53271">
    <property type="entry name" value="PRTase-like"/>
    <property type="match status" value="1"/>
</dbReference>
<gene>
    <name evidence="3" type="ORF">EZ444_12215</name>
</gene>
<name>A0A4R0N807_9SPHI</name>
<comment type="caution">
    <text evidence="3">The sequence shown here is derived from an EMBL/GenBank/DDBJ whole genome shotgun (WGS) entry which is preliminary data.</text>
</comment>
<organism evidence="3 4">
    <name type="scientific">Pedobacter hiemivivus</name>
    <dbReference type="NCBI Taxonomy" id="2530454"/>
    <lineage>
        <taxon>Bacteria</taxon>
        <taxon>Pseudomonadati</taxon>
        <taxon>Bacteroidota</taxon>
        <taxon>Sphingobacteriia</taxon>
        <taxon>Sphingobacteriales</taxon>
        <taxon>Sphingobacteriaceae</taxon>
        <taxon>Pedobacter</taxon>
    </lineage>
</organism>
<dbReference type="OrthoDB" id="9779910at2"/>
<evidence type="ECO:0000259" key="2">
    <source>
        <dbReference type="Pfam" id="PF00156"/>
    </source>
</evidence>
<dbReference type="EMBL" id="SJSM01000006">
    <property type="protein sequence ID" value="TCC96200.1"/>
    <property type="molecule type" value="Genomic_DNA"/>
</dbReference>
<accession>A0A4R0N807</accession>
<dbReference type="PANTHER" id="PTHR47505:SF1">
    <property type="entry name" value="DNA UTILIZATION PROTEIN YHGH"/>
    <property type="match status" value="1"/>
</dbReference>
<dbReference type="CDD" id="cd06223">
    <property type="entry name" value="PRTases_typeI"/>
    <property type="match status" value="1"/>
</dbReference>
<dbReference type="InterPro" id="IPR051910">
    <property type="entry name" value="ComF/GntX_DNA_util-trans"/>
</dbReference>
<evidence type="ECO:0000313" key="4">
    <source>
        <dbReference type="Proteomes" id="UP000291117"/>
    </source>
</evidence>
<feature type="domain" description="Phosphoribosyltransferase" evidence="2">
    <location>
        <begin position="171"/>
        <end position="229"/>
    </location>
</feature>
<dbReference type="PANTHER" id="PTHR47505">
    <property type="entry name" value="DNA UTILIZATION PROTEIN YHGH"/>
    <property type="match status" value="1"/>
</dbReference>
<proteinExistence type="inferred from homology"/>
<dbReference type="AlphaFoldDB" id="A0A4R0N807"/>
<dbReference type="Proteomes" id="UP000291117">
    <property type="component" value="Unassembled WGS sequence"/>
</dbReference>
<keyword evidence="4" id="KW-1185">Reference proteome</keyword>
<sequence length="232" mass="26313">MMLFNRFLGDLVALLFPNLCCGCYTSLYHGEDQLCTRCIYHLPYTDHHLHKENGAARQLWGRLPCHAVMSLLYFKKGARTQNIIHHLKYRDRKDLGIKLGGMIAQKLLMNPAYDDVDLIIPVPLHRRREHQRGYNQSLCVAQGISSTLKIPVNTRCLLRTQATTTQTKKGRYKRFENMKQVFSIVELASLKDKHILLVDDVITTGATLEACGIVLFEAGISKLSIATVAFAK</sequence>
<reference evidence="3 4" key="1">
    <citation type="submission" date="2019-02" db="EMBL/GenBank/DDBJ databases">
        <title>Pedobacter sp. RP-3-8 sp. nov., isolated from Arctic soil.</title>
        <authorList>
            <person name="Dahal R.H."/>
        </authorList>
    </citation>
    <scope>NUCLEOTIDE SEQUENCE [LARGE SCALE GENOMIC DNA]</scope>
    <source>
        <strain evidence="3 4">RP-3-8</strain>
    </source>
</reference>